<gene>
    <name evidence="2" type="ORF">MPUL_12690</name>
</gene>
<evidence type="ECO:0000313" key="3">
    <source>
        <dbReference type="Proteomes" id="UP000467252"/>
    </source>
</evidence>
<reference evidence="2 3" key="1">
    <citation type="journal article" date="2019" name="Emerg. Microbes Infect.">
        <title>Comprehensive subspecies identification of 175 nontuberculous mycobacteria species based on 7547 genomic profiles.</title>
        <authorList>
            <person name="Matsumoto Y."/>
            <person name="Kinjo T."/>
            <person name="Motooka D."/>
            <person name="Nabeya D."/>
            <person name="Jung N."/>
            <person name="Uechi K."/>
            <person name="Horii T."/>
            <person name="Iida T."/>
            <person name="Fujita J."/>
            <person name="Nakamura S."/>
        </authorList>
    </citation>
    <scope>NUCLEOTIDE SEQUENCE [LARGE SCALE GENOMIC DNA]</scope>
    <source>
        <strain evidence="2 3">JCM 6370</strain>
    </source>
</reference>
<sequence>MRREIGISSERSLDTAIFAVQTETSEAPSHGGFVVKKLVLCFDRDEGGSSPRDATDSVRLLSLLVQGNQQLSWQHDAASKAHRIPSRKAAADEARAAIAEAYGFLVDHWEPGDRIFMFGSGRAAYCAQALTRLLGTVGVLPDLMDFVLDAYAVPRTKRTPQDWQRVARVAAELSARHDVVVPVWFLGLWDTLRIPGFTRRTTPAPLDNVVLGRHAVAIEGLPGERRIGTASRRIEEVWFRGSHRDITGEPGACRELAAITFDWMLDGATRAGLEVWPRLRYAVPVPTECDAVAGSPHRLALRRLPDGAAVHSSVDVYLRAHPEYWRRLPARVTWADPEWLARGERLVPLAS</sequence>
<proteinExistence type="predicted"/>
<dbReference type="PANTHER" id="PTHR33840:SF1">
    <property type="entry name" value="TLE1 PHOSPHOLIPASE DOMAIN-CONTAINING PROTEIN"/>
    <property type="match status" value="1"/>
</dbReference>
<dbReference type="PANTHER" id="PTHR33840">
    <property type="match status" value="1"/>
</dbReference>
<dbReference type="AlphaFoldDB" id="A0A7I7UGT9"/>
<dbReference type="Proteomes" id="UP000467252">
    <property type="component" value="Chromosome"/>
</dbReference>
<keyword evidence="3" id="KW-1185">Reference proteome</keyword>
<protein>
    <recommendedName>
        <fullName evidence="1">T6SS Phospholipase effector Tle1-like catalytic domain-containing protein</fullName>
    </recommendedName>
</protein>
<organism evidence="2 3">
    <name type="scientific">Mycolicibacterium pulveris</name>
    <name type="common">Mycobacterium pulveris</name>
    <dbReference type="NCBI Taxonomy" id="36813"/>
    <lineage>
        <taxon>Bacteria</taxon>
        <taxon>Bacillati</taxon>
        <taxon>Actinomycetota</taxon>
        <taxon>Actinomycetes</taxon>
        <taxon>Mycobacteriales</taxon>
        <taxon>Mycobacteriaceae</taxon>
        <taxon>Mycolicibacterium</taxon>
    </lineage>
</organism>
<name>A0A7I7UGT9_MYCPV</name>
<feature type="domain" description="T6SS Phospholipase effector Tle1-like catalytic" evidence="1">
    <location>
        <begin position="36"/>
        <end position="266"/>
    </location>
</feature>
<evidence type="ECO:0000313" key="2">
    <source>
        <dbReference type="EMBL" id="BBY80111.1"/>
    </source>
</evidence>
<accession>A0A7I7UGT9</accession>
<dbReference type="InterPro" id="IPR018712">
    <property type="entry name" value="Tle1-like_cat"/>
</dbReference>
<evidence type="ECO:0000259" key="1">
    <source>
        <dbReference type="Pfam" id="PF09994"/>
    </source>
</evidence>
<dbReference type="EMBL" id="AP022599">
    <property type="protein sequence ID" value="BBY80111.1"/>
    <property type="molecule type" value="Genomic_DNA"/>
</dbReference>
<dbReference type="Pfam" id="PF09994">
    <property type="entry name" value="T6SS_Tle1-like_cat"/>
    <property type="match status" value="1"/>
</dbReference>